<evidence type="ECO:0000259" key="1">
    <source>
        <dbReference type="Pfam" id="PF19040"/>
    </source>
</evidence>
<gene>
    <name evidence="2" type="ORF">H9830_09515</name>
</gene>
<dbReference type="InterPro" id="IPR043968">
    <property type="entry name" value="SGNH"/>
</dbReference>
<dbReference type="Proteomes" id="UP000824005">
    <property type="component" value="Unassembled WGS sequence"/>
</dbReference>
<feature type="domain" description="SGNH" evidence="1">
    <location>
        <begin position="1"/>
        <end position="205"/>
    </location>
</feature>
<sequence length="220" mass="24222">TCEFGEEDADIRVALMGNSHAATMLPDFAALAEQRGWYLTTLVGQNCVWLATAEDEQCGTRWHEQEELLLGDDPFDVVIVTGNAAQGEKPDTSETVAQQLPRLVDAGSEVIVLEDNPRMSYPQQTCLLEAPEEALTLGECDTSVEIGYDYIDPYFAIGLETDGVRVVETRDLFCSDGVCPVIIGNVIVYMDRHHITATYFQTVFPEVVNRIESVSLVLAA</sequence>
<organism evidence="2 3">
    <name type="scientific">Candidatus Agrococcus pullicola</name>
    <dbReference type="NCBI Taxonomy" id="2838429"/>
    <lineage>
        <taxon>Bacteria</taxon>
        <taxon>Bacillati</taxon>
        <taxon>Actinomycetota</taxon>
        <taxon>Actinomycetes</taxon>
        <taxon>Micrococcales</taxon>
        <taxon>Microbacteriaceae</taxon>
        <taxon>Agrococcus</taxon>
    </lineage>
</organism>
<name>A0A9D2CAJ9_9MICO</name>
<reference evidence="2" key="2">
    <citation type="submission" date="2021-04" db="EMBL/GenBank/DDBJ databases">
        <authorList>
            <person name="Gilroy R."/>
        </authorList>
    </citation>
    <scope>NUCLEOTIDE SEQUENCE</scope>
    <source>
        <strain evidence="2">ChiGjej1B1-98</strain>
    </source>
</reference>
<evidence type="ECO:0000313" key="2">
    <source>
        <dbReference type="EMBL" id="HIY66500.1"/>
    </source>
</evidence>
<dbReference type="EMBL" id="DXDC01000291">
    <property type="protein sequence ID" value="HIY66500.1"/>
    <property type="molecule type" value="Genomic_DNA"/>
</dbReference>
<accession>A0A9D2CAJ9</accession>
<proteinExistence type="predicted"/>
<evidence type="ECO:0000313" key="3">
    <source>
        <dbReference type="Proteomes" id="UP000824005"/>
    </source>
</evidence>
<reference evidence="2" key="1">
    <citation type="journal article" date="2021" name="PeerJ">
        <title>Extensive microbial diversity within the chicken gut microbiome revealed by metagenomics and culture.</title>
        <authorList>
            <person name="Gilroy R."/>
            <person name="Ravi A."/>
            <person name="Getino M."/>
            <person name="Pursley I."/>
            <person name="Horton D.L."/>
            <person name="Alikhan N.F."/>
            <person name="Baker D."/>
            <person name="Gharbi K."/>
            <person name="Hall N."/>
            <person name="Watson M."/>
            <person name="Adriaenssens E.M."/>
            <person name="Foster-Nyarko E."/>
            <person name="Jarju S."/>
            <person name="Secka A."/>
            <person name="Antonio M."/>
            <person name="Oren A."/>
            <person name="Chaudhuri R.R."/>
            <person name="La Ragione R."/>
            <person name="Hildebrand F."/>
            <person name="Pallen M.J."/>
        </authorList>
    </citation>
    <scope>NUCLEOTIDE SEQUENCE</scope>
    <source>
        <strain evidence="2">ChiGjej1B1-98</strain>
    </source>
</reference>
<comment type="caution">
    <text evidence="2">The sequence shown here is derived from an EMBL/GenBank/DDBJ whole genome shotgun (WGS) entry which is preliminary data.</text>
</comment>
<dbReference type="Pfam" id="PF19040">
    <property type="entry name" value="SGNH"/>
    <property type="match status" value="1"/>
</dbReference>
<protein>
    <recommendedName>
        <fullName evidence="1">SGNH domain-containing protein</fullName>
    </recommendedName>
</protein>
<feature type="non-terminal residue" evidence="2">
    <location>
        <position position="1"/>
    </location>
</feature>
<dbReference type="AlphaFoldDB" id="A0A9D2CAJ9"/>